<feature type="transmembrane region" description="Helical" evidence="1">
    <location>
        <begin position="49"/>
        <end position="72"/>
    </location>
</feature>
<name>A0A1D1VWM9_RAMVA</name>
<dbReference type="Proteomes" id="UP000186922">
    <property type="component" value="Unassembled WGS sequence"/>
</dbReference>
<evidence type="ECO:0000313" key="3">
    <source>
        <dbReference type="Proteomes" id="UP000186922"/>
    </source>
</evidence>
<proteinExistence type="predicted"/>
<gene>
    <name evidence="2" type="primary">RvY_15926</name>
    <name evidence="2" type="synonym">RvY_15926.2</name>
    <name evidence="2" type="ORF">RvY_15926-2</name>
</gene>
<protein>
    <submittedName>
        <fullName evidence="2">Uncharacterized protein</fullName>
    </submittedName>
</protein>
<comment type="caution">
    <text evidence="2">The sequence shown here is derived from an EMBL/GenBank/DDBJ whole genome shotgun (WGS) entry which is preliminary data.</text>
</comment>
<sequence length="74" mass="8206">MGREDEMRPVLTTCEYMPLDLTDPATAAPSAGNYNQCLSTALVVLSRSALTFICSAFYLYHSWLLVFNLLLVSV</sequence>
<evidence type="ECO:0000256" key="1">
    <source>
        <dbReference type="SAM" id="Phobius"/>
    </source>
</evidence>
<keyword evidence="3" id="KW-1185">Reference proteome</keyword>
<dbReference type="EMBL" id="BDGG01000012">
    <property type="protein sequence ID" value="GAV05862.1"/>
    <property type="molecule type" value="Genomic_DNA"/>
</dbReference>
<keyword evidence="1" id="KW-0472">Membrane</keyword>
<dbReference type="AlphaFoldDB" id="A0A1D1VWM9"/>
<organism evidence="2 3">
    <name type="scientific">Ramazzottius varieornatus</name>
    <name type="common">Water bear</name>
    <name type="synonym">Tardigrade</name>
    <dbReference type="NCBI Taxonomy" id="947166"/>
    <lineage>
        <taxon>Eukaryota</taxon>
        <taxon>Metazoa</taxon>
        <taxon>Ecdysozoa</taxon>
        <taxon>Tardigrada</taxon>
        <taxon>Eutardigrada</taxon>
        <taxon>Parachela</taxon>
        <taxon>Hypsibioidea</taxon>
        <taxon>Ramazzottiidae</taxon>
        <taxon>Ramazzottius</taxon>
    </lineage>
</organism>
<reference evidence="2 3" key="1">
    <citation type="journal article" date="2016" name="Nat. Commun.">
        <title>Extremotolerant tardigrade genome and improved radiotolerance of human cultured cells by tardigrade-unique protein.</title>
        <authorList>
            <person name="Hashimoto T."/>
            <person name="Horikawa D.D."/>
            <person name="Saito Y."/>
            <person name="Kuwahara H."/>
            <person name="Kozuka-Hata H."/>
            <person name="Shin-I T."/>
            <person name="Minakuchi Y."/>
            <person name="Ohishi K."/>
            <person name="Motoyama A."/>
            <person name="Aizu T."/>
            <person name="Enomoto A."/>
            <person name="Kondo K."/>
            <person name="Tanaka S."/>
            <person name="Hara Y."/>
            <person name="Koshikawa S."/>
            <person name="Sagara H."/>
            <person name="Miura T."/>
            <person name="Yokobori S."/>
            <person name="Miyagawa K."/>
            <person name="Suzuki Y."/>
            <person name="Kubo T."/>
            <person name="Oyama M."/>
            <person name="Kohara Y."/>
            <person name="Fujiyama A."/>
            <person name="Arakawa K."/>
            <person name="Katayama T."/>
            <person name="Toyoda A."/>
            <person name="Kunieda T."/>
        </authorList>
    </citation>
    <scope>NUCLEOTIDE SEQUENCE [LARGE SCALE GENOMIC DNA]</scope>
    <source>
        <strain evidence="2 3">YOKOZUNA-1</strain>
    </source>
</reference>
<evidence type="ECO:0000313" key="2">
    <source>
        <dbReference type="EMBL" id="GAV05862.1"/>
    </source>
</evidence>
<keyword evidence="1" id="KW-1133">Transmembrane helix</keyword>
<keyword evidence="1" id="KW-0812">Transmembrane</keyword>
<accession>A0A1D1VWM9</accession>